<dbReference type="PROSITE" id="PS01186">
    <property type="entry name" value="EGF_2"/>
    <property type="match status" value="1"/>
</dbReference>
<protein>
    <submittedName>
        <fullName evidence="4">EGF-like and EMI domain-containing protein 1</fullName>
    </submittedName>
</protein>
<dbReference type="Gene3D" id="2.10.25.10">
    <property type="entry name" value="Laminin"/>
    <property type="match status" value="1"/>
</dbReference>
<evidence type="ECO:0000259" key="2">
    <source>
        <dbReference type="PROSITE" id="PS50026"/>
    </source>
</evidence>
<dbReference type="RefSeq" id="XP_030891927.1">
    <property type="nucleotide sequence ID" value="XM_031036067.1"/>
</dbReference>
<organism evidence="3 4">
    <name type="scientific">Leptonychotes weddellii</name>
    <name type="common">Weddell seal</name>
    <name type="synonym">Otaria weddellii</name>
    <dbReference type="NCBI Taxonomy" id="9713"/>
    <lineage>
        <taxon>Eukaryota</taxon>
        <taxon>Metazoa</taxon>
        <taxon>Chordata</taxon>
        <taxon>Craniata</taxon>
        <taxon>Vertebrata</taxon>
        <taxon>Euteleostomi</taxon>
        <taxon>Mammalia</taxon>
        <taxon>Eutheria</taxon>
        <taxon>Laurasiatheria</taxon>
        <taxon>Carnivora</taxon>
        <taxon>Caniformia</taxon>
        <taxon>Pinnipedia</taxon>
        <taxon>Phocidae</taxon>
        <taxon>Monachinae</taxon>
        <taxon>Lobodontini</taxon>
        <taxon>Leptonychotes</taxon>
    </lineage>
</organism>
<name>A0A7F8RES7_LEPWE</name>
<evidence type="ECO:0000256" key="1">
    <source>
        <dbReference type="PROSITE-ProRule" id="PRU00076"/>
    </source>
</evidence>
<dbReference type="Proteomes" id="UP000245341">
    <property type="component" value="Unplaced"/>
</dbReference>
<dbReference type="OrthoDB" id="409374at2759"/>
<feature type="domain" description="EGF-like" evidence="2">
    <location>
        <begin position="32"/>
        <end position="72"/>
    </location>
</feature>
<keyword evidence="1" id="KW-1015">Disulfide bond</keyword>
<keyword evidence="1" id="KW-0245">EGF-like domain</keyword>
<dbReference type="GeneID" id="115943450"/>
<dbReference type="AlphaFoldDB" id="A0A7F8RES7"/>
<evidence type="ECO:0000313" key="3">
    <source>
        <dbReference type="Proteomes" id="UP000245341"/>
    </source>
</evidence>
<reference evidence="4" key="1">
    <citation type="submission" date="2025-08" db="UniProtKB">
        <authorList>
            <consortium name="RefSeq"/>
        </authorList>
    </citation>
    <scope>IDENTIFICATION</scope>
    <source>
        <tissue evidence="4">Liver</tissue>
    </source>
</reference>
<gene>
    <name evidence="4" type="primary">LOC115943450</name>
</gene>
<dbReference type="KEGG" id="lww:115943450"/>
<proteinExistence type="predicted"/>
<dbReference type="PROSITE" id="PS00022">
    <property type="entry name" value="EGF_1"/>
    <property type="match status" value="1"/>
</dbReference>
<feature type="disulfide bond" evidence="1">
    <location>
        <begin position="62"/>
        <end position="71"/>
    </location>
</feature>
<dbReference type="PROSITE" id="PS50026">
    <property type="entry name" value="EGF_3"/>
    <property type="match status" value="1"/>
</dbReference>
<sequence length="77" mass="8812">MACLIRNYTVYRQAYSVQPIYKRCPGRSRWDHEPGCPRSVSAVGTCFSGRRCSDNEAQRCQCSEGFQGPHCQYELLC</sequence>
<keyword evidence="3" id="KW-1185">Reference proteome</keyword>
<dbReference type="InterPro" id="IPR000742">
    <property type="entry name" value="EGF"/>
</dbReference>
<evidence type="ECO:0000313" key="4">
    <source>
        <dbReference type="RefSeq" id="XP_030891927.1"/>
    </source>
</evidence>
<accession>A0A7F8RES7</accession>
<comment type="caution">
    <text evidence="1">Lacks conserved residue(s) required for the propagation of feature annotation.</text>
</comment>